<gene>
    <name evidence="6" type="primary">intA</name>
    <name evidence="6" type="ordered locus">ckrop_1437</name>
</gene>
<organism evidence="6 7">
    <name type="scientific">Corynebacterium kroppenstedtii (strain DSM 44385 / JCM 11950 / CIP 105744 / CCUG 35717)</name>
    <dbReference type="NCBI Taxonomy" id="645127"/>
    <lineage>
        <taxon>Bacteria</taxon>
        <taxon>Bacillati</taxon>
        <taxon>Actinomycetota</taxon>
        <taxon>Actinomycetes</taxon>
        <taxon>Mycobacteriales</taxon>
        <taxon>Corynebacteriaceae</taxon>
        <taxon>Corynebacterium</taxon>
    </lineage>
</organism>
<dbReference type="InterPro" id="IPR013762">
    <property type="entry name" value="Integrase-like_cat_sf"/>
</dbReference>
<dbReference type="EMBL" id="CP001620">
    <property type="protein sequence ID" value="ACR18175.1"/>
    <property type="molecule type" value="Genomic_DNA"/>
</dbReference>
<dbReference type="eggNOG" id="COG0582">
    <property type="taxonomic scope" value="Bacteria"/>
</dbReference>
<keyword evidence="4" id="KW-0233">DNA recombination</keyword>
<dbReference type="GO" id="GO:0006310">
    <property type="term" value="P:DNA recombination"/>
    <property type="evidence" value="ECO:0007669"/>
    <property type="project" value="UniProtKB-KW"/>
</dbReference>
<keyword evidence="7" id="KW-1185">Reference proteome</keyword>
<feature type="domain" description="Tyr recombinase" evidence="5">
    <location>
        <begin position="194"/>
        <end position="392"/>
    </location>
</feature>
<proteinExistence type="inferred from homology"/>
<comment type="similarity">
    <text evidence="1">Belongs to the 'phage' integrase family.</text>
</comment>
<dbReference type="Pfam" id="PF26003">
    <property type="entry name" value="Integrase_N_phage"/>
    <property type="match status" value="1"/>
</dbReference>
<dbReference type="KEGG" id="ckp:ckrop_1437"/>
<dbReference type="CDD" id="cd00397">
    <property type="entry name" value="DNA_BRE_C"/>
    <property type="match status" value="1"/>
</dbReference>
<dbReference type="OrthoDB" id="1822491at2"/>
<evidence type="ECO:0000256" key="4">
    <source>
        <dbReference type="ARBA" id="ARBA00023172"/>
    </source>
</evidence>
<name>C4LK20_CORK4</name>
<dbReference type="Pfam" id="PF00589">
    <property type="entry name" value="Phage_integrase"/>
    <property type="match status" value="1"/>
</dbReference>
<dbReference type="GO" id="GO:0003677">
    <property type="term" value="F:DNA binding"/>
    <property type="evidence" value="ECO:0007669"/>
    <property type="project" value="UniProtKB-KW"/>
</dbReference>
<evidence type="ECO:0000256" key="3">
    <source>
        <dbReference type="ARBA" id="ARBA00023125"/>
    </source>
</evidence>
<evidence type="ECO:0000256" key="2">
    <source>
        <dbReference type="ARBA" id="ARBA00022908"/>
    </source>
</evidence>
<dbReference type="HOGENOM" id="CLU_027562_17_5_11"/>
<dbReference type="Gene3D" id="1.10.150.130">
    <property type="match status" value="1"/>
</dbReference>
<reference evidence="6 7" key="1">
    <citation type="journal article" date="2008" name="J. Biotechnol.">
        <title>Ultrafast pyrosequencing of Corynebacterium kroppenstedtii DSM44385 revealed insights into the physiology of a lipophilic corynebacterium that lacks mycolic acids.</title>
        <authorList>
            <person name="Tauch A."/>
            <person name="Schneider J."/>
            <person name="Szczepanowski R."/>
            <person name="Tilker A."/>
            <person name="Viehoever P."/>
            <person name="Gartemann K.-H."/>
            <person name="Arnold W."/>
            <person name="Blom J."/>
            <person name="Brinkrolf K."/>
            <person name="Brune I."/>
            <person name="Goetker S."/>
            <person name="Weisshaar B."/>
            <person name="Goesmann A."/>
            <person name="Droege M."/>
            <person name="Puehler A."/>
        </authorList>
    </citation>
    <scope>NUCLEOTIDE SEQUENCE [LARGE SCALE GENOMIC DNA]</scope>
    <source>
        <strain evidence="7">DSM 44385 / JCM 11950 / CIP 105744 / CCUG 35717</strain>
    </source>
</reference>
<dbReference type="InterPro" id="IPR058717">
    <property type="entry name" value="Phage_L5_Integrase_N"/>
</dbReference>
<dbReference type="InterPro" id="IPR010998">
    <property type="entry name" value="Integrase_recombinase_N"/>
</dbReference>
<evidence type="ECO:0000259" key="5">
    <source>
        <dbReference type="PROSITE" id="PS51898"/>
    </source>
</evidence>
<dbReference type="SUPFAM" id="SSF56349">
    <property type="entry name" value="DNA breaking-rejoining enzymes"/>
    <property type="match status" value="1"/>
</dbReference>
<dbReference type="AlphaFoldDB" id="C4LK20"/>
<dbReference type="PROSITE" id="PS51898">
    <property type="entry name" value="TYR_RECOMBINASE"/>
    <property type="match status" value="1"/>
</dbReference>
<protein>
    <submittedName>
        <fullName evidence="6">Putative tyrosine recombinase/integrase family protein</fullName>
    </submittedName>
</protein>
<keyword evidence="2" id="KW-0229">DNA integration</keyword>
<dbReference type="InterPro" id="IPR050808">
    <property type="entry name" value="Phage_Integrase"/>
</dbReference>
<sequence length="407" mass="46417">MPRKRQPRRERRSFGSVRRLKNGRFSARYVGPNSVRYSAGRTFNTKLDAEGWLFHERQLIDNGTWMPPKLRREQAALERERSSTTVGQWCEKWLTTRLHAGDIRESTYRAECTRIARITEVTGEAGRLKDRPLSKLTKADIYEWADAVSSQYDTNKTNVAAAKLLRRALDNAVERGLIEDNPAPKNLIKRRPARKRENIPDSEMAAVLYALPERYRFLGVLTLFMGLRISEALGVRRRDVVGDESSGYVVQVRGQCRLFEMENKTYWTSELKTESARRDVPVWPEFSSLVAEHMRVFAPRGGDRNVNATPKGTPISDRRFRDVLRRASEVVGVKTNDGYVSPHDGRRWAVTALAEAGLLPPEIGRFMGDKDLTTIMEIYMQVRPDHMEEGLGLVNGRIGVSLRGEGK</sequence>
<dbReference type="InterPro" id="IPR011010">
    <property type="entry name" value="DNA_brk_join_enz"/>
</dbReference>
<dbReference type="GO" id="GO:0015074">
    <property type="term" value="P:DNA integration"/>
    <property type="evidence" value="ECO:0007669"/>
    <property type="project" value="UniProtKB-KW"/>
</dbReference>
<evidence type="ECO:0000313" key="7">
    <source>
        <dbReference type="Proteomes" id="UP000001473"/>
    </source>
</evidence>
<dbReference type="Proteomes" id="UP000001473">
    <property type="component" value="Chromosome"/>
</dbReference>
<evidence type="ECO:0000256" key="1">
    <source>
        <dbReference type="ARBA" id="ARBA00008857"/>
    </source>
</evidence>
<dbReference type="PANTHER" id="PTHR30629">
    <property type="entry name" value="PROPHAGE INTEGRASE"/>
    <property type="match status" value="1"/>
</dbReference>
<dbReference type="Gene3D" id="1.10.443.10">
    <property type="entry name" value="Intergrase catalytic core"/>
    <property type="match status" value="1"/>
</dbReference>
<keyword evidence="3" id="KW-0238">DNA-binding</keyword>
<accession>C4LK20</accession>
<dbReference type="InterPro" id="IPR002104">
    <property type="entry name" value="Integrase_catalytic"/>
</dbReference>
<dbReference type="PANTHER" id="PTHR30629:SF2">
    <property type="entry name" value="PROPHAGE INTEGRASE INTS-RELATED"/>
    <property type="match status" value="1"/>
</dbReference>
<evidence type="ECO:0000313" key="6">
    <source>
        <dbReference type="EMBL" id="ACR18175.1"/>
    </source>
</evidence>